<organism evidence="2 3">
    <name type="scientific">Natronococcus amylolyticus DSM 10524</name>
    <dbReference type="NCBI Taxonomy" id="1227497"/>
    <lineage>
        <taxon>Archaea</taxon>
        <taxon>Methanobacteriati</taxon>
        <taxon>Methanobacteriota</taxon>
        <taxon>Stenosarchaea group</taxon>
        <taxon>Halobacteria</taxon>
        <taxon>Halobacteriales</taxon>
        <taxon>Natrialbaceae</taxon>
        <taxon>Natronococcus</taxon>
    </lineage>
</organism>
<keyword evidence="1" id="KW-0472">Membrane</keyword>
<evidence type="ECO:0000313" key="2">
    <source>
        <dbReference type="EMBL" id="ELY60145.1"/>
    </source>
</evidence>
<dbReference type="RefSeq" id="WP_005553559.1">
    <property type="nucleotide sequence ID" value="NZ_AOIB01000013.1"/>
</dbReference>
<keyword evidence="1" id="KW-0812">Transmembrane</keyword>
<dbReference type="eggNOG" id="arCOG10316">
    <property type="taxonomic scope" value="Archaea"/>
</dbReference>
<gene>
    <name evidence="2" type="ORF">C491_02555</name>
</gene>
<dbReference type="Proteomes" id="UP000011688">
    <property type="component" value="Unassembled WGS sequence"/>
</dbReference>
<evidence type="ECO:0000313" key="3">
    <source>
        <dbReference type="Proteomes" id="UP000011688"/>
    </source>
</evidence>
<protein>
    <submittedName>
        <fullName evidence="2">Uncharacterized protein</fullName>
    </submittedName>
</protein>
<dbReference type="EMBL" id="AOIB01000013">
    <property type="protein sequence ID" value="ELY60145.1"/>
    <property type="molecule type" value="Genomic_DNA"/>
</dbReference>
<proteinExistence type="predicted"/>
<feature type="transmembrane region" description="Helical" evidence="1">
    <location>
        <begin position="19"/>
        <end position="40"/>
    </location>
</feature>
<keyword evidence="3" id="KW-1185">Reference proteome</keyword>
<evidence type="ECO:0000256" key="1">
    <source>
        <dbReference type="SAM" id="Phobius"/>
    </source>
</evidence>
<name>L9XEH8_9EURY</name>
<sequence length="41" mass="4589">MNELIAVVLEAEPTLPMDIAGWGTLLLSLVVTIVWLAYLYR</sequence>
<comment type="caution">
    <text evidence="2">The sequence shown here is derived from an EMBL/GenBank/DDBJ whole genome shotgun (WGS) entry which is preliminary data.</text>
</comment>
<reference evidence="2 3" key="1">
    <citation type="journal article" date="2014" name="PLoS Genet.">
        <title>Phylogenetically driven sequencing of extremely halophilic archaea reveals strategies for static and dynamic osmo-response.</title>
        <authorList>
            <person name="Becker E.A."/>
            <person name="Seitzer P.M."/>
            <person name="Tritt A."/>
            <person name="Larsen D."/>
            <person name="Krusor M."/>
            <person name="Yao A.I."/>
            <person name="Wu D."/>
            <person name="Madern D."/>
            <person name="Eisen J.A."/>
            <person name="Darling A.E."/>
            <person name="Facciotti M.T."/>
        </authorList>
    </citation>
    <scope>NUCLEOTIDE SEQUENCE [LARGE SCALE GENOMIC DNA]</scope>
    <source>
        <strain evidence="2 3">DSM 10524</strain>
    </source>
</reference>
<dbReference type="AlphaFoldDB" id="L9XEH8"/>
<keyword evidence="1" id="KW-1133">Transmembrane helix</keyword>
<accession>L9XEH8</accession>